<feature type="transmembrane region" description="Helical" evidence="5">
    <location>
        <begin position="68"/>
        <end position="90"/>
    </location>
</feature>
<feature type="transmembrane region" description="Helical" evidence="5">
    <location>
        <begin position="16"/>
        <end position="37"/>
    </location>
</feature>
<evidence type="ECO:0000256" key="3">
    <source>
        <dbReference type="ARBA" id="ARBA00022989"/>
    </source>
</evidence>
<organism evidence="7 8">
    <name type="scientific">Stutzerimonas stutzeri KOS6</name>
    <dbReference type="NCBI Taxonomy" id="1218352"/>
    <lineage>
        <taxon>Bacteria</taxon>
        <taxon>Pseudomonadati</taxon>
        <taxon>Pseudomonadota</taxon>
        <taxon>Gammaproteobacteria</taxon>
        <taxon>Pseudomonadales</taxon>
        <taxon>Pseudomonadaceae</taxon>
        <taxon>Stutzerimonas</taxon>
    </lineage>
</organism>
<evidence type="ECO:0000313" key="7">
    <source>
        <dbReference type="EMBL" id="EWC41356.1"/>
    </source>
</evidence>
<keyword evidence="2 5" id="KW-0812">Transmembrane</keyword>
<sequence>MGFSLGGCVAMSPRDLLLALVVIVVWGMNFVVIMVGLHDVPPMLLGALRFMLAAVPAVFFIRRPQVPLRWMLAYGLTISLGQFAFLFTAMKHGMPAGLASLVLQSQAFFTLFFAALFLGERLRAANLLGLVIAACGLALIGAQSGLGMTLSGFLLTICAASMWALGNIVTRKVGKVNLVGLVVWGSLVPPLPFLALSLWLEGPVVIEAALRGIGWQTVLVLVYLAFGATILGYGLWSRLLSRYPASQVAPFSLLVPVVGLTSASLLLGERLGSLQLAGALLVMIGLAVNVAGGWLFGRLRLARA</sequence>
<feature type="transmembrane region" description="Helical" evidence="5">
    <location>
        <begin position="148"/>
        <end position="166"/>
    </location>
</feature>
<dbReference type="SUPFAM" id="SSF103481">
    <property type="entry name" value="Multidrug resistance efflux transporter EmrE"/>
    <property type="match status" value="2"/>
</dbReference>
<dbReference type="InterPro" id="IPR050638">
    <property type="entry name" value="AA-Vitamin_Transporters"/>
</dbReference>
<dbReference type="Gene3D" id="1.10.3730.20">
    <property type="match status" value="1"/>
</dbReference>
<feature type="transmembrane region" description="Helical" evidence="5">
    <location>
        <begin position="43"/>
        <end position="61"/>
    </location>
</feature>
<feature type="transmembrane region" description="Helical" evidence="5">
    <location>
        <begin position="96"/>
        <end position="118"/>
    </location>
</feature>
<feature type="transmembrane region" description="Helical" evidence="5">
    <location>
        <begin position="212"/>
        <end position="236"/>
    </location>
</feature>
<evidence type="ECO:0000259" key="6">
    <source>
        <dbReference type="Pfam" id="PF00892"/>
    </source>
</evidence>
<feature type="domain" description="EamA" evidence="6">
    <location>
        <begin position="151"/>
        <end position="289"/>
    </location>
</feature>
<feature type="transmembrane region" description="Helical" evidence="5">
    <location>
        <begin position="178"/>
        <end position="200"/>
    </location>
</feature>
<dbReference type="eggNOG" id="COG0697">
    <property type="taxonomic scope" value="Bacteria"/>
</dbReference>
<dbReference type="EMBL" id="AMCZ02000011">
    <property type="protein sequence ID" value="EWC41356.1"/>
    <property type="molecule type" value="Genomic_DNA"/>
</dbReference>
<evidence type="ECO:0000256" key="1">
    <source>
        <dbReference type="ARBA" id="ARBA00004141"/>
    </source>
</evidence>
<dbReference type="GO" id="GO:0016020">
    <property type="term" value="C:membrane"/>
    <property type="evidence" value="ECO:0007669"/>
    <property type="project" value="UniProtKB-SubCell"/>
</dbReference>
<dbReference type="Proteomes" id="UP000026923">
    <property type="component" value="Unassembled WGS sequence"/>
</dbReference>
<feature type="transmembrane region" description="Helical" evidence="5">
    <location>
        <begin position="274"/>
        <end position="296"/>
    </location>
</feature>
<evidence type="ECO:0000256" key="5">
    <source>
        <dbReference type="SAM" id="Phobius"/>
    </source>
</evidence>
<dbReference type="InterPro" id="IPR000620">
    <property type="entry name" value="EamA_dom"/>
</dbReference>
<evidence type="ECO:0000313" key="8">
    <source>
        <dbReference type="Proteomes" id="UP000026923"/>
    </source>
</evidence>
<feature type="transmembrane region" description="Helical" evidence="5">
    <location>
        <begin position="125"/>
        <end position="142"/>
    </location>
</feature>
<dbReference type="InterPro" id="IPR037185">
    <property type="entry name" value="EmrE-like"/>
</dbReference>
<dbReference type="HOGENOM" id="CLU_033863_20_1_6"/>
<evidence type="ECO:0000256" key="4">
    <source>
        <dbReference type="ARBA" id="ARBA00023136"/>
    </source>
</evidence>
<dbReference type="AlphaFoldDB" id="A0A061JNR5"/>
<proteinExistence type="predicted"/>
<reference evidence="7 8" key="1">
    <citation type="journal article" date="2013" name="Genome Announc.">
        <title>Draft Genome of the Nitrogen-Fixing Bacterium Pseudomonas stutzeri Strain KOS6 Isolated from Industrial Hydrocarbon Sludge.</title>
        <authorList>
            <person name="Grigoryeva T.V."/>
            <person name="Laikov A.V."/>
            <person name="Naumova R.P."/>
            <person name="Manolov A.I."/>
            <person name="Larin A.K."/>
            <person name="Karpova I.Y."/>
            <person name="Semashko T.A."/>
            <person name="Alexeev D.G."/>
            <person name="Kostryukova E.S."/>
            <person name="Muller R."/>
            <person name="Govorun V.M."/>
        </authorList>
    </citation>
    <scope>NUCLEOTIDE SEQUENCE [LARGE SCALE GENOMIC DNA]</scope>
    <source>
        <strain evidence="7 8">KOS6</strain>
    </source>
</reference>
<name>A0A061JNR5_STUST</name>
<dbReference type="PANTHER" id="PTHR32322">
    <property type="entry name" value="INNER MEMBRANE TRANSPORTER"/>
    <property type="match status" value="1"/>
</dbReference>
<gene>
    <name evidence="7" type="ORF">B597_010515</name>
</gene>
<feature type="transmembrane region" description="Helical" evidence="5">
    <location>
        <begin position="248"/>
        <end position="268"/>
    </location>
</feature>
<accession>A0A061JNR5</accession>
<protein>
    <submittedName>
        <fullName evidence="7">Membrane protein</fullName>
    </submittedName>
</protein>
<evidence type="ECO:0000256" key="2">
    <source>
        <dbReference type="ARBA" id="ARBA00022692"/>
    </source>
</evidence>
<comment type="subcellular location">
    <subcellularLocation>
        <location evidence="1">Membrane</location>
        <topology evidence="1">Multi-pass membrane protein</topology>
    </subcellularLocation>
</comment>
<dbReference type="Pfam" id="PF00892">
    <property type="entry name" value="EamA"/>
    <property type="match status" value="2"/>
</dbReference>
<keyword evidence="3 5" id="KW-1133">Transmembrane helix</keyword>
<keyword evidence="4 5" id="KW-0472">Membrane</keyword>
<feature type="domain" description="EamA" evidence="6">
    <location>
        <begin position="16"/>
        <end position="140"/>
    </location>
</feature>
<dbReference type="PANTHER" id="PTHR32322:SF9">
    <property type="entry name" value="AMINO-ACID METABOLITE EFFLUX PUMP-RELATED"/>
    <property type="match status" value="1"/>
</dbReference>
<comment type="caution">
    <text evidence="7">The sequence shown here is derived from an EMBL/GenBank/DDBJ whole genome shotgun (WGS) entry which is preliminary data.</text>
</comment>